<evidence type="ECO:0000256" key="2">
    <source>
        <dbReference type="SAM" id="SignalP"/>
    </source>
</evidence>
<proteinExistence type="predicted"/>
<reference evidence="3" key="2">
    <citation type="journal article" date="2014" name="PLoS Genet.">
        <title>Signature gene expression reveals novel clues to the molecular mechanisms of dimorphic transition in Penicillium marneffei.</title>
        <authorList>
            <person name="Yang E."/>
            <person name="Wang G."/>
            <person name="Cai J."/>
            <person name="Woo P.C."/>
            <person name="Lau S.K."/>
            <person name="Yuen K.-Y."/>
            <person name="Chow W.-N."/>
            <person name="Lin X."/>
        </authorList>
    </citation>
    <scope>NUCLEOTIDE SEQUENCE</scope>
    <source>
        <strain evidence="3">PM1</strain>
    </source>
</reference>
<evidence type="ECO:0000313" key="3">
    <source>
        <dbReference type="EMBL" id="KFX42514.1"/>
    </source>
</evidence>
<gene>
    <name evidence="3" type="ORF">GQ26_0430040</name>
</gene>
<feature type="region of interest" description="Disordered" evidence="1">
    <location>
        <begin position="85"/>
        <end position="104"/>
    </location>
</feature>
<reference key="1">
    <citation type="journal article" date="2014" name="PLoS Genet.">
        <title>Signature Gene Expression Reveals Novel Clues to the Molecular Mechanisms of Dimorphic Transition in Penicillium marneffei.</title>
        <authorList>
            <person name="Yang E."/>
            <person name="Wang G."/>
            <person name="Cai J."/>
            <person name="Woo P.C."/>
            <person name="Lau S.K."/>
            <person name="Yuen K.-Y."/>
            <person name="Chow W.-N."/>
            <person name="Lin X."/>
        </authorList>
    </citation>
    <scope>NUCLEOTIDE SEQUENCE [LARGE SCALE GENOMIC DNA]</scope>
    <source>
        <strain>PM1</strain>
    </source>
</reference>
<evidence type="ECO:0000256" key="1">
    <source>
        <dbReference type="SAM" id="MobiDB-lite"/>
    </source>
</evidence>
<dbReference type="AlphaFoldDB" id="A0A093UXU2"/>
<sequence>MTVWWIAVLFLVNSIHTCLDNALCNLHSTGSFGEVGSDYVQQCTAQKSKGLDPLSQRLCGSGDCLFAVPFLQLCDQRRLSEYTQDYEQGTGERASDERREAGTVGNADTETDVQEANTAQQILVAEAASVSEVKEIAHNNLLVYIAADKFGTDSLKGADRGLFTANFSILGC</sequence>
<comment type="caution">
    <text evidence="3">The sequence shown here is derived from an EMBL/GenBank/DDBJ whole genome shotgun (WGS) entry which is preliminary data.</text>
</comment>
<organism evidence="3">
    <name type="scientific">Talaromyces marneffei PM1</name>
    <dbReference type="NCBI Taxonomy" id="1077442"/>
    <lineage>
        <taxon>Eukaryota</taxon>
        <taxon>Fungi</taxon>
        <taxon>Dikarya</taxon>
        <taxon>Ascomycota</taxon>
        <taxon>Pezizomycotina</taxon>
        <taxon>Eurotiomycetes</taxon>
        <taxon>Eurotiomycetidae</taxon>
        <taxon>Eurotiales</taxon>
        <taxon>Trichocomaceae</taxon>
        <taxon>Talaromyces</taxon>
        <taxon>Talaromyces sect. Talaromyces</taxon>
    </lineage>
</organism>
<accession>A0A093UXU2</accession>
<keyword evidence="2" id="KW-0732">Signal</keyword>
<feature type="signal peptide" evidence="2">
    <location>
        <begin position="1"/>
        <end position="17"/>
    </location>
</feature>
<feature type="chain" id="PRO_5001892458" evidence="2">
    <location>
        <begin position="18"/>
        <end position="172"/>
    </location>
</feature>
<dbReference type="EMBL" id="JPOX01000043">
    <property type="protein sequence ID" value="KFX42514.1"/>
    <property type="molecule type" value="Genomic_DNA"/>
</dbReference>
<dbReference type="HOGENOM" id="CLU_1556299_0_0_1"/>
<name>A0A093UXU2_TALMA</name>
<protein>
    <submittedName>
        <fullName evidence="3">Breast cancer type 2 susceptibility protein like</fullName>
    </submittedName>
</protein>